<proteinExistence type="inferred from homology"/>
<feature type="active site" description="Proton acceptor" evidence="9">
    <location>
        <position position="226"/>
    </location>
</feature>
<dbReference type="Gene3D" id="3.60.10.10">
    <property type="entry name" value="Endonuclease/exonuclease/phosphatase"/>
    <property type="match status" value="1"/>
</dbReference>
<feature type="active site" description="Proton donor/acceptor" evidence="9">
    <location>
        <position position="138"/>
    </location>
</feature>
<sequence>MVLKVWSWNVNGMNDKKKRNKIEYILKKECLDIICLQETHIARKHKRVLINKRLGNEFVSSDQSKKRGVVIYTKKQIEAQQIFKDEEGRVVAVQINWQGENLIIVGIYAPNDNKSEFYWMLEGKLFEYVDQKIILLGDMNGVVSLEMDRLRDGRGKEGKLPRTFFSLVQNCNLVDIWRFKYPLEKQYTFYSEPNDSSSRLDQIWTSAELVPRSIRVGIQAKTISDHNPVKMELKGLEERSYRWKMKDYLLDDLEIVEKAQKRLKEYFEDNLGNDTKPKVVWDAGKAVMRGFFIQQSAIKNKKREKGKMKFYSK</sequence>
<dbReference type="GO" id="GO:0003906">
    <property type="term" value="F:DNA-(apurinic or apyrimidinic site) endonuclease activity"/>
    <property type="evidence" value="ECO:0007669"/>
    <property type="project" value="TreeGrafter"/>
</dbReference>
<feature type="site" description="Important for catalytic activity" evidence="11">
    <location>
        <position position="201"/>
    </location>
</feature>
<organism evidence="13 14">
    <name type="scientific">Podarcis lilfordi</name>
    <name type="common">Lilford's wall lizard</name>
    <dbReference type="NCBI Taxonomy" id="74358"/>
    <lineage>
        <taxon>Eukaryota</taxon>
        <taxon>Metazoa</taxon>
        <taxon>Chordata</taxon>
        <taxon>Craniata</taxon>
        <taxon>Vertebrata</taxon>
        <taxon>Euteleostomi</taxon>
        <taxon>Lepidosauria</taxon>
        <taxon>Squamata</taxon>
        <taxon>Bifurcata</taxon>
        <taxon>Unidentata</taxon>
        <taxon>Episquamata</taxon>
        <taxon>Laterata</taxon>
        <taxon>Lacertibaenia</taxon>
        <taxon>Lacertidae</taxon>
        <taxon>Podarcis</taxon>
    </lineage>
</organism>
<dbReference type="EC" id="3.1.11.2" evidence="3"/>
<dbReference type="InterPro" id="IPR036691">
    <property type="entry name" value="Endo/exonu/phosph_ase_sf"/>
</dbReference>
<name>A0AA35KGL3_9SAUR</name>
<evidence type="ECO:0000256" key="11">
    <source>
        <dbReference type="PIRSR" id="PIRSR604808-3"/>
    </source>
</evidence>
<comment type="cofactor">
    <cofactor evidence="10">
        <name>Mg(2+)</name>
        <dbReference type="ChEBI" id="CHEBI:18420"/>
    </cofactor>
    <cofactor evidence="10">
        <name>Mn(2+)</name>
        <dbReference type="ChEBI" id="CHEBI:29035"/>
    </cofactor>
    <text evidence="10">Probably binds two magnesium or manganese ions per subunit.</text>
</comment>
<keyword evidence="6" id="KW-0378">Hydrolase</keyword>
<evidence type="ECO:0000313" key="13">
    <source>
        <dbReference type="EMBL" id="CAI5776909.1"/>
    </source>
</evidence>
<dbReference type="CDD" id="cd09076">
    <property type="entry name" value="L1-EN"/>
    <property type="match status" value="1"/>
</dbReference>
<dbReference type="AlphaFoldDB" id="A0AA35KGL3"/>
<feature type="binding site" evidence="10">
    <location>
        <position position="226"/>
    </location>
    <ligand>
        <name>Mg(2+)</name>
        <dbReference type="ChEBI" id="CHEBI:18420"/>
        <label>1</label>
    </ligand>
</feature>
<reference evidence="13" key="1">
    <citation type="submission" date="2022-12" db="EMBL/GenBank/DDBJ databases">
        <authorList>
            <person name="Alioto T."/>
            <person name="Alioto T."/>
            <person name="Gomez Garrido J."/>
        </authorList>
    </citation>
    <scope>NUCLEOTIDE SEQUENCE</scope>
</reference>
<dbReference type="GO" id="GO:0005634">
    <property type="term" value="C:nucleus"/>
    <property type="evidence" value="ECO:0007669"/>
    <property type="project" value="TreeGrafter"/>
</dbReference>
<evidence type="ECO:0000256" key="6">
    <source>
        <dbReference type="ARBA" id="ARBA00022801"/>
    </source>
</evidence>
<dbReference type="InterPro" id="IPR005135">
    <property type="entry name" value="Endo/exonuclease/phosphatase"/>
</dbReference>
<keyword evidence="5" id="KW-0227">DNA damage</keyword>
<feature type="site" description="Transition state stabilizer" evidence="11">
    <location>
        <position position="140"/>
    </location>
</feature>
<dbReference type="PANTHER" id="PTHR22748:SF27">
    <property type="entry name" value="DNA-(APURINIC OR APYRIMIDINIC SITE) ENDONUCLEASE 2"/>
    <property type="match status" value="1"/>
</dbReference>
<evidence type="ECO:0000256" key="5">
    <source>
        <dbReference type="ARBA" id="ARBA00022763"/>
    </source>
</evidence>
<dbReference type="GO" id="GO:0046872">
    <property type="term" value="F:metal ion binding"/>
    <property type="evidence" value="ECO:0007669"/>
    <property type="project" value="UniProtKB-KW"/>
</dbReference>
<dbReference type="Pfam" id="PF03372">
    <property type="entry name" value="Exo_endo_phos"/>
    <property type="match status" value="1"/>
</dbReference>
<keyword evidence="14" id="KW-1185">Reference proteome</keyword>
<evidence type="ECO:0000256" key="1">
    <source>
        <dbReference type="ARBA" id="ARBA00000493"/>
    </source>
</evidence>
<keyword evidence="7 10" id="KW-0460">Magnesium</keyword>
<evidence type="ECO:0000256" key="3">
    <source>
        <dbReference type="ARBA" id="ARBA00012115"/>
    </source>
</evidence>
<feature type="binding site" evidence="10">
    <location>
        <position position="140"/>
    </location>
    <ligand>
        <name>Mg(2+)</name>
        <dbReference type="ChEBI" id="CHEBI:18420"/>
        <label>1</label>
    </ligand>
</feature>
<comment type="similarity">
    <text evidence="2">Belongs to the DNA repair enzymes AP/ExoA family.</text>
</comment>
<gene>
    <name evidence="13" type="ORF">PODLI_1B028707</name>
</gene>
<dbReference type="SUPFAM" id="SSF56219">
    <property type="entry name" value="DNase I-like"/>
    <property type="match status" value="1"/>
</dbReference>
<accession>A0AA35KGL3</accession>
<keyword evidence="10" id="KW-0464">Manganese</keyword>
<keyword evidence="8" id="KW-0234">DNA repair</keyword>
<evidence type="ECO:0000256" key="4">
    <source>
        <dbReference type="ARBA" id="ARBA00022723"/>
    </source>
</evidence>
<feature type="active site" evidence="9">
    <location>
        <position position="108"/>
    </location>
</feature>
<dbReference type="InterPro" id="IPR004808">
    <property type="entry name" value="AP_endonuc_1"/>
</dbReference>
<dbReference type="GO" id="GO:0008311">
    <property type="term" value="F:double-stranded DNA 3'-5' DNA exonuclease activity"/>
    <property type="evidence" value="ECO:0007669"/>
    <property type="project" value="UniProtKB-EC"/>
</dbReference>
<dbReference type="PANTHER" id="PTHR22748">
    <property type="entry name" value="AP ENDONUCLEASE"/>
    <property type="match status" value="1"/>
</dbReference>
<evidence type="ECO:0000256" key="2">
    <source>
        <dbReference type="ARBA" id="ARBA00007092"/>
    </source>
</evidence>
<dbReference type="EMBL" id="OX395131">
    <property type="protein sequence ID" value="CAI5776909.1"/>
    <property type="molecule type" value="Genomic_DNA"/>
</dbReference>
<dbReference type="GO" id="GO:0006284">
    <property type="term" value="P:base-excision repair"/>
    <property type="evidence" value="ECO:0007669"/>
    <property type="project" value="TreeGrafter"/>
</dbReference>
<feature type="binding site" evidence="10">
    <location>
        <position position="9"/>
    </location>
    <ligand>
        <name>Mg(2+)</name>
        <dbReference type="ChEBI" id="CHEBI:18420"/>
        <label>1</label>
    </ligand>
</feature>
<comment type="catalytic activity">
    <reaction evidence="1">
        <text>Exonucleolytic cleavage in the 3'- to 5'-direction to yield nucleoside 5'-phosphates.</text>
        <dbReference type="EC" id="3.1.11.2"/>
    </reaction>
</comment>
<feature type="binding site" evidence="10">
    <location>
        <position position="138"/>
    </location>
    <ligand>
        <name>Mg(2+)</name>
        <dbReference type="ChEBI" id="CHEBI:18420"/>
        <label>1</label>
    </ligand>
</feature>
<feature type="binding site" evidence="10">
    <location>
        <position position="38"/>
    </location>
    <ligand>
        <name>Mg(2+)</name>
        <dbReference type="ChEBI" id="CHEBI:18420"/>
        <label>1</label>
    </ligand>
</feature>
<evidence type="ECO:0000256" key="9">
    <source>
        <dbReference type="PIRSR" id="PIRSR604808-1"/>
    </source>
</evidence>
<protein>
    <recommendedName>
        <fullName evidence="3">exodeoxyribonuclease III</fullName>
        <ecNumber evidence="3">3.1.11.2</ecNumber>
    </recommendedName>
</protein>
<feature type="binding site" evidence="10">
    <location>
        <position position="225"/>
    </location>
    <ligand>
        <name>Mg(2+)</name>
        <dbReference type="ChEBI" id="CHEBI:18420"/>
        <label>1</label>
    </ligand>
</feature>
<dbReference type="Proteomes" id="UP001178461">
    <property type="component" value="Chromosome 6"/>
</dbReference>
<dbReference type="GO" id="GO:0008081">
    <property type="term" value="F:phosphoric diester hydrolase activity"/>
    <property type="evidence" value="ECO:0007669"/>
    <property type="project" value="TreeGrafter"/>
</dbReference>
<evidence type="ECO:0000313" key="14">
    <source>
        <dbReference type="Proteomes" id="UP001178461"/>
    </source>
</evidence>
<evidence type="ECO:0000256" key="8">
    <source>
        <dbReference type="ARBA" id="ARBA00023204"/>
    </source>
</evidence>
<evidence type="ECO:0000259" key="12">
    <source>
        <dbReference type="Pfam" id="PF03372"/>
    </source>
</evidence>
<evidence type="ECO:0000256" key="7">
    <source>
        <dbReference type="ARBA" id="ARBA00022842"/>
    </source>
</evidence>
<evidence type="ECO:0000256" key="10">
    <source>
        <dbReference type="PIRSR" id="PIRSR604808-2"/>
    </source>
</evidence>
<keyword evidence="4 10" id="KW-0479">Metal-binding</keyword>
<feature type="site" description="Interaction with DNA substrate" evidence="11">
    <location>
        <position position="226"/>
    </location>
</feature>
<feature type="domain" description="Endonuclease/exonuclease/phosphatase" evidence="12">
    <location>
        <begin position="7"/>
        <end position="226"/>
    </location>
</feature>